<protein>
    <submittedName>
        <fullName evidence="2">Uncharacterized protein</fullName>
    </submittedName>
</protein>
<accession>A0ABQ9HZF7</accession>
<name>A0ABQ9HZF7_9NEOP</name>
<sequence length="425" mass="47842">MLVCISGTNAKRQEAVKKSHYFINTLPRTVTHLIVFSGNCGVQNKSHLAIKFWLYVVNKTHLEPVDHKFLFPGHSYNHCDRDFAMIHNTKRNWKRGVFVLNDWSNIIVQSNRNFLVKNMMDDDFLPLDKIQPFFKCWLGLSEEMGVHTGSHCPLNEVWPYDVSNDSTPHVHFPMLLVIHVLDPTQILRLPNFANMDSDEYTSFSSTRPVIVARRQQKRFSLFITCEALSADCGYTDGIAGLLLDYKTYGSTQIALLWLTAGNKTLGMPFMDHRWNVDGNEADGLEIWAMLGPFVFTTPGLAIGRVWLVSGATLGPAMAPGACQLLANYLPAWHPKWTGANLVQGQVYTVIIVHKPLVGAQPLSRQTRAALRQPFAFMSVCSQWDEWHPTESKNVGEERGTEEALEVAEGTGDTVTPEPEEEKKLG</sequence>
<evidence type="ECO:0000313" key="3">
    <source>
        <dbReference type="Proteomes" id="UP001159363"/>
    </source>
</evidence>
<proteinExistence type="predicted"/>
<reference evidence="2 3" key="1">
    <citation type="submission" date="2023-02" db="EMBL/GenBank/DDBJ databases">
        <title>LHISI_Scaffold_Assembly.</title>
        <authorList>
            <person name="Stuart O.P."/>
            <person name="Cleave R."/>
            <person name="Magrath M.J.L."/>
            <person name="Mikheyev A.S."/>
        </authorList>
    </citation>
    <scope>NUCLEOTIDE SEQUENCE [LARGE SCALE GENOMIC DNA]</scope>
    <source>
        <strain evidence="2">Daus_M_001</strain>
        <tissue evidence="2">Leg muscle</tissue>
    </source>
</reference>
<comment type="caution">
    <text evidence="2">The sequence shown here is derived from an EMBL/GenBank/DDBJ whole genome shotgun (WGS) entry which is preliminary data.</text>
</comment>
<dbReference type="EMBL" id="JARBHB010000003">
    <property type="protein sequence ID" value="KAJ8889449.1"/>
    <property type="molecule type" value="Genomic_DNA"/>
</dbReference>
<evidence type="ECO:0000256" key="1">
    <source>
        <dbReference type="SAM" id="MobiDB-lite"/>
    </source>
</evidence>
<dbReference type="Proteomes" id="UP001159363">
    <property type="component" value="Chromosome 3"/>
</dbReference>
<feature type="region of interest" description="Disordered" evidence="1">
    <location>
        <begin position="388"/>
        <end position="425"/>
    </location>
</feature>
<feature type="compositionally biased region" description="Basic and acidic residues" evidence="1">
    <location>
        <begin position="388"/>
        <end position="401"/>
    </location>
</feature>
<evidence type="ECO:0000313" key="2">
    <source>
        <dbReference type="EMBL" id="KAJ8889449.1"/>
    </source>
</evidence>
<organism evidence="2 3">
    <name type="scientific">Dryococelus australis</name>
    <dbReference type="NCBI Taxonomy" id="614101"/>
    <lineage>
        <taxon>Eukaryota</taxon>
        <taxon>Metazoa</taxon>
        <taxon>Ecdysozoa</taxon>
        <taxon>Arthropoda</taxon>
        <taxon>Hexapoda</taxon>
        <taxon>Insecta</taxon>
        <taxon>Pterygota</taxon>
        <taxon>Neoptera</taxon>
        <taxon>Polyneoptera</taxon>
        <taxon>Phasmatodea</taxon>
        <taxon>Verophasmatodea</taxon>
        <taxon>Anareolatae</taxon>
        <taxon>Phasmatidae</taxon>
        <taxon>Eurycanthinae</taxon>
        <taxon>Dryococelus</taxon>
    </lineage>
</organism>
<gene>
    <name evidence="2" type="ORF">PR048_008948</name>
</gene>
<keyword evidence="3" id="KW-1185">Reference proteome</keyword>